<dbReference type="PANTHER" id="PTHR43278:SF2">
    <property type="entry name" value="IRON-SULFUR FLAVOPROTEIN"/>
    <property type="match status" value="1"/>
</dbReference>
<dbReference type="InterPro" id="IPR029039">
    <property type="entry name" value="Flavoprotein-like_sf"/>
</dbReference>
<dbReference type="InterPro" id="IPR051796">
    <property type="entry name" value="ISF_SsuE-like"/>
</dbReference>
<accession>A0A0B5BIH9</accession>
<keyword evidence="1" id="KW-0285">Flavoprotein</keyword>
<dbReference type="PANTHER" id="PTHR43278">
    <property type="entry name" value="NAD(P)H-DEPENDENT FMN-CONTAINING OXIDOREDUCTASE YWQN-RELATED"/>
    <property type="match status" value="1"/>
</dbReference>
<name>A0A0B5BIH9_9BACT</name>
<dbReference type="GO" id="GO:0016491">
    <property type="term" value="F:oxidoreductase activity"/>
    <property type="evidence" value="ECO:0007669"/>
    <property type="project" value="InterPro"/>
</dbReference>
<protein>
    <submittedName>
        <fullName evidence="4">NADPH-dependent FMN reductase</fullName>
    </submittedName>
</protein>
<keyword evidence="5" id="KW-1185">Reference proteome</keyword>
<evidence type="ECO:0000259" key="3">
    <source>
        <dbReference type="Pfam" id="PF03358"/>
    </source>
</evidence>
<proteinExistence type="predicted"/>
<dbReference type="KEGG" id="gpi:GPICK_13975"/>
<dbReference type="AlphaFoldDB" id="A0A0B5BIH9"/>
<dbReference type="Gene3D" id="3.40.50.360">
    <property type="match status" value="1"/>
</dbReference>
<gene>
    <name evidence="4" type="ORF">GPICK_13975</name>
</gene>
<sequence>MKIVSLLGSPRTKGNSATIANRFTETAAKLGAQIRTFELNRLSYRGCQGCYACKKGLDHCVLKDDLAEVLAAVQGADVVLLASPVYYGDVTAQLKGFIDRCYSYLKPDYLTNPEPSRLEPKKLVFVLTQGNPDEGLFADIFPRYDGFLRWMGFTDTSMIRICGIGPASVDEVPEKILQQTEEAAKALMA</sequence>
<organism evidence="4 5">
    <name type="scientific">Geobacter pickeringii</name>
    <dbReference type="NCBI Taxonomy" id="345632"/>
    <lineage>
        <taxon>Bacteria</taxon>
        <taxon>Pseudomonadati</taxon>
        <taxon>Thermodesulfobacteriota</taxon>
        <taxon>Desulfuromonadia</taxon>
        <taxon>Geobacterales</taxon>
        <taxon>Geobacteraceae</taxon>
        <taxon>Geobacter</taxon>
    </lineage>
</organism>
<dbReference type="SUPFAM" id="SSF52218">
    <property type="entry name" value="Flavoproteins"/>
    <property type="match status" value="1"/>
</dbReference>
<reference evidence="4 5" key="1">
    <citation type="journal article" date="2015" name="Genome Announc.">
        <title>Complete Genome of Geobacter pickeringii G13T, a Metal-Reducing Isolate from Sedimentary Kaolin Deposits.</title>
        <authorList>
            <person name="Badalamenti J.P."/>
            <person name="Bond D.R."/>
        </authorList>
    </citation>
    <scope>NUCLEOTIDE SEQUENCE [LARGE SCALE GENOMIC DNA]</scope>
    <source>
        <strain evidence="4 5">G13</strain>
    </source>
</reference>
<dbReference type="EMBL" id="CP009788">
    <property type="protein sequence ID" value="AJE04310.1"/>
    <property type="molecule type" value="Genomic_DNA"/>
</dbReference>
<feature type="domain" description="NADPH-dependent FMN reductase-like" evidence="3">
    <location>
        <begin position="1"/>
        <end position="134"/>
    </location>
</feature>
<dbReference type="Pfam" id="PF03358">
    <property type="entry name" value="FMN_red"/>
    <property type="match status" value="1"/>
</dbReference>
<dbReference type="HOGENOM" id="CLU_050993_4_2_7"/>
<keyword evidence="2" id="KW-0288">FMN</keyword>
<dbReference type="OrthoDB" id="6398207at2"/>
<dbReference type="Proteomes" id="UP000057609">
    <property type="component" value="Chromosome"/>
</dbReference>
<evidence type="ECO:0000313" key="5">
    <source>
        <dbReference type="Proteomes" id="UP000057609"/>
    </source>
</evidence>
<evidence type="ECO:0000256" key="1">
    <source>
        <dbReference type="ARBA" id="ARBA00022630"/>
    </source>
</evidence>
<dbReference type="RefSeq" id="WP_039744194.1">
    <property type="nucleotide sequence ID" value="NZ_CP009788.1"/>
</dbReference>
<evidence type="ECO:0000256" key="2">
    <source>
        <dbReference type="ARBA" id="ARBA00022643"/>
    </source>
</evidence>
<dbReference type="InterPro" id="IPR005025">
    <property type="entry name" value="FMN_Rdtase-like_dom"/>
</dbReference>
<dbReference type="STRING" id="345632.GPICK_13975"/>
<evidence type="ECO:0000313" key="4">
    <source>
        <dbReference type="EMBL" id="AJE04310.1"/>
    </source>
</evidence>